<gene>
    <name evidence="2" type="ORF">CYY_002734</name>
</gene>
<dbReference type="InterPro" id="IPR012340">
    <property type="entry name" value="NA-bd_OB-fold"/>
</dbReference>
<dbReference type="Gene3D" id="2.40.50.140">
    <property type="entry name" value="Nucleic acid-binding proteins"/>
    <property type="match status" value="1"/>
</dbReference>
<evidence type="ECO:0000313" key="3">
    <source>
        <dbReference type="Proteomes" id="UP000695562"/>
    </source>
</evidence>
<protein>
    <submittedName>
        <fullName evidence="2">Uncharacterized protein</fullName>
    </submittedName>
</protein>
<dbReference type="PANTHER" id="PTHR33962:SF1">
    <property type="entry name" value="RECQ-MEDIATED GENOME INSTABILITY PROTEIN 2"/>
    <property type="match status" value="1"/>
</dbReference>
<feature type="region of interest" description="Disordered" evidence="1">
    <location>
        <begin position="242"/>
        <end position="273"/>
    </location>
</feature>
<feature type="compositionally biased region" description="Acidic residues" evidence="1">
    <location>
        <begin position="242"/>
        <end position="254"/>
    </location>
</feature>
<dbReference type="Proteomes" id="UP000695562">
    <property type="component" value="Unassembled WGS sequence"/>
</dbReference>
<organism evidence="2 3">
    <name type="scientific">Polysphondylium violaceum</name>
    <dbReference type="NCBI Taxonomy" id="133409"/>
    <lineage>
        <taxon>Eukaryota</taxon>
        <taxon>Amoebozoa</taxon>
        <taxon>Evosea</taxon>
        <taxon>Eumycetozoa</taxon>
        <taxon>Dictyostelia</taxon>
        <taxon>Dictyosteliales</taxon>
        <taxon>Dictyosteliaceae</taxon>
        <taxon>Polysphondylium</taxon>
    </lineage>
</organism>
<name>A0A8J4PVV8_9MYCE</name>
<keyword evidence="3" id="KW-1185">Reference proteome</keyword>
<accession>A0A8J4PVV8</accession>
<dbReference type="GO" id="GO:0033045">
    <property type="term" value="P:regulation of sister chromatid segregation"/>
    <property type="evidence" value="ECO:0007669"/>
    <property type="project" value="TreeGrafter"/>
</dbReference>
<evidence type="ECO:0000256" key="1">
    <source>
        <dbReference type="SAM" id="MobiDB-lite"/>
    </source>
</evidence>
<dbReference type="InterPro" id="IPR032245">
    <property type="entry name" value="RMI2"/>
</dbReference>
<dbReference type="EMBL" id="AJWJ01000078">
    <property type="protein sequence ID" value="KAF2075978.1"/>
    <property type="molecule type" value="Genomic_DNA"/>
</dbReference>
<dbReference type="GO" id="GO:2000042">
    <property type="term" value="P:negative regulation of double-strand break repair via homologous recombination"/>
    <property type="evidence" value="ECO:0007669"/>
    <property type="project" value="TreeGrafter"/>
</dbReference>
<reference evidence="2" key="1">
    <citation type="submission" date="2020-01" db="EMBL/GenBank/DDBJ databases">
        <title>Development of genomics and gene disruption for Polysphondylium violaceum indicates a role for the polyketide synthase stlB in stalk morphogenesis.</title>
        <authorList>
            <person name="Narita B."/>
            <person name="Kawabe Y."/>
            <person name="Kin K."/>
            <person name="Saito T."/>
            <person name="Gibbs R."/>
            <person name="Kuspa A."/>
            <person name="Muzny D."/>
            <person name="Queller D."/>
            <person name="Richards S."/>
            <person name="Strassman J."/>
            <person name="Sucgang R."/>
            <person name="Worley K."/>
            <person name="Schaap P."/>
        </authorList>
    </citation>
    <scope>NUCLEOTIDE SEQUENCE</scope>
    <source>
        <strain evidence="2">QSvi11</strain>
    </source>
</reference>
<dbReference type="AlphaFoldDB" id="A0A8J4PVV8"/>
<dbReference type="GO" id="GO:0006281">
    <property type="term" value="P:DNA repair"/>
    <property type="evidence" value="ECO:0007669"/>
    <property type="project" value="TreeGrafter"/>
</dbReference>
<dbReference type="GO" id="GO:0043007">
    <property type="term" value="P:maintenance of rDNA"/>
    <property type="evidence" value="ECO:0007669"/>
    <property type="project" value="TreeGrafter"/>
</dbReference>
<sequence length="273" mass="31551">MSQYVKLFLSDLCDIQIKPCFKWGTLDKIESIHVEGVVVDCNNKHITLDDGTSAYSFNRSTVYEKDISLNQYILLGLELDAIGSEIIFIQKLFINLSNQVNRKEIWNLEVLHARRYLYNMSLPLNNNSSKSKATTTTTTTTTTSTFTARKSTIPSKTNFNLTTSDLFKKNDPIEFTDVFNNSNNSSHSLTGSEKDEMQTFDYDFSGISDFNNNDDSNNIMLGKDIYNQEEEEENIPVYEEIEEEEEQEEQEEEQMNVSNNKLNFDDEWDEDFI</sequence>
<comment type="caution">
    <text evidence="2">The sequence shown here is derived from an EMBL/GenBank/DDBJ whole genome shotgun (WGS) entry which is preliminary data.</text>
</comment>
<dbReference type="GO" id="GO:0005829">
    <property type="term" value="C:cytosol"/>
    <property type="evidence" value="ECO:0007669"/>
    <property type="project" value="TreeGrafter"/>
</dbReference>
<proteinExistence type="predicted"/>
<evidence type="ECO:0000313" key="2">
    <source>
        <dbReference type="EMBL" id="KAF2075978.1"/>
    </source>
</evidence>
<dbReference type="GO" id="GO:0016607">
    <property type="term" value="C:nuclear speck"/>
    <property type="evidence" value="ECO:0007669"/>
    <property type="project" value="TreeGrafter"/>
</dbReference>
<dbReference type="PANTHER" id="PTHR33962">
    <property type="entry name" value="RECQ-MEDIATED GENOME INSTABILITY PROTEIN 2 RMI2"/>
    <property type="match status" value="1"/>
</dbReference>